<keyword evidence="1" id="KW-1277">Toxin-antitoxin system</keyword>
<gene>
    <name evidence="4" type="ORF">IAC94_07985</name>
</gene>
<dbReference type="PANTHER" id="PTHR36449:SF1">
    <property type="entry name" value="ACETYLTRANSFERASE"/>
    <property type="match status" value="1"/>
</dbReference>
<dbReference type="InterPro" id="IPR016181">
    <property type="entry name" value="Acyl_CoA_acyltransferase"/>
</dbReference>
<reference evidence="4" key="2">
    <citation type="journal article" date="2021" name="PeerJ">
        <title>Extensive microbial diversity within the chicken gut microbiome revealed by metagenomics and culture.</title>
        <authorList>
            <person name="Gilroy R."/>
            <person name="Ravi A."/>
            <person name="Getino M."/>
            <person name="Pursley I."/>
            <person name="Horton D.L."/>
            <person name="Alikhan N.F."/>
            <person name="Baker D."/>
            <person name="Gharbi K."/>
            <person name="Hall N."/>
            <person name="Watson M."/>
            <person name="Adriaenssens E.M."/>
            <person name="Foster-Nyarko E."/>
            <person name="Jarju S."/>
            <person name="Secka A."/>
            <person name="Antonio M."/>
            <person name="Oren A."/>
            <person name="Chaudhuri R.R."/>
            <person name="La Ragione R."/>
            <person name="Hildebrand F."/>
            <person name="Pallen M.J."/>
        </authorList>
    </citation>
    <scope>NUCLEOTIDE SEQUENCE</scope>
    <source>
        <strain evidence="4">ChiHjej13B12-12457</strain>
    </source>
</reference>
<sequence length="187" mass="21903">MPGLILEKFSCGNEEIDSFFHHDAFLYENEMMSKTYSFIDRMSGNRIVSMFSLSNDSIKTNILTNPVRNKLQRNIPNKKRKQSYPAVLIGQLGVDLSYRGLRIGHQVLEYIKKWMTHPENKTGCRFLVIDALNVGEILLFYEENGFKYLYPSEADERDARNITDVRLKSRSMYCDLKEWIHEQIASY</sequence>
<evidence type="ECO:0000256" key="2">
    <source>
        <dbReference type="ARBA" id="ARBA00022679"/>
    </source>
</evidence>
<comment type="caution">
    <text evidence="4">The sequence shown here is derived from an EMBL/GenBank/DDBJ whole genome shotgun (WGS) entry which is preliminary data.</text>
</comment>
<dbReference type="PANTHER" id="PTHR36449">
    <property type="entry name" value="ACETYLTRANSFERASE-RELATED"/>
    <property type="match status" value="1"/>
</dbReference>
<evidence type="ECO:0000313" key="4">
    <source>
        <dbReference type="EMBL" id="HIR63442.1"/>
    </source>
</evidence>
<dbReference type="SUPFAM" id="SSF55729">
    <property type="entry name" value="Acyl-CoA N-acyltransferases (Nat)"/>
    <property type="match status" value="1"/>
</dbReference>
<accession>A0A9D1J790</accession>
<dbReference type="EMBL" id="DVHI01000097">
    <property type="protein sequence ID" value="HIR63442.1"/>
    <property type="molecule type" value="Genomic_DNA"/>
</dbReference>
<keyword evidence="2" id="KW-0808">Transferase</keyword>
<reference evidence="4" key="1">
    <citation type="submission" date="2020-10" db="EMBL/GenBank/DDBJ databases">
        <authorList>
            <person name="Gilroy R."/>
        </authorList>
    </citation>
    <scope>NUCLEOTIDE SEQUENCE</scope>
    <source>
        <strain evidence="4">ChiHjej13B12-12457</strain>
    </source>
</reference>
<dbReference type="GO" id="GO:0016746">
    <property type="term" value="F:acyltransferase activity"/>
    <property type="evidence" value="ECO:0007669"/>
    <property type="project" value="UniProtKB-KW"/>
</dbReference>
<organism evidence="4 5">
    <name type="scientific">Candidatus Coprenecus avistercoris</name>
    <dbReference type="NCBI Taxonomy" id="2840730"/>
    <lineage>
        <taxon>Bacteria</taxon>
        <taxon>Pseudomonadati</taxon>
        <taxon>Bacteroidota</taxon>
        <taxon>Bacteroidia</taxon>
        <taxon>Bacteroidales</taxon>
        <taxon>Rikenellaceae</taxon>
        <taxon>Rikenellaceae incertae sedis</taxon>
        <taxon>Candidatus Coprenecus</taxon>
    </lineage>
</organism>
<proteinExistence type="predicted"/>
<evidence type="ECO:0000256" key="3">
    <source>
        <dbReference type="ARBA" id="ARBA00023315"/>
    </source>
</evidence>
<name>A0A9D1J790_9BACT</name>
<dbReference type="Proteomes" id="UP000886744">
    <property type="component" value="Unassembled WGS sequence"/>
</dbReference>
<protein>
    <submittedName>
        <fullName evidence="4">GNAT family N-acetyltransferase</fullName>
    </submittedName>
</protein>
<dbReference type="AlphaFoldDB" id="A0A9D1J790"/>
<keyword evidence="3" id="KW-0012">Acyltransferase</keyword>
<dbReference type="Gene3D" id="3.40.630.30">
    <property type="match status" value="1"/>
</dbReference>
<evidence type="ECO:0000256" key="1">
    <source>
        <dbReference type="ARBA" id="ARBA00022649"/>
    </source>
</evidence>
<evidence type="ECO:0000313" key="5">
    <source>
        <dbReference type="Proteomes" id="UP000886744"/>
    </source>
</evidence>